<evidence type="ECO:0000313" key="4">
    <source>
        <dbReference type="Proteomes" id="UP000008957"/>
    </source>
</evidence>
<dbReference type="Pfam" id="PF07872">
    <property type="entry name" value="DUF1659"/>
    <property type="match status" value="1"/>
</dbReference>
<reference evidence="3 4" key="2">
    <citation type="submission" date="2010-03" db="EMBL/GenBank/DDBJ databases">
        <authorList>
            <person name="Pajon A."/>
        </authorList>
    </citation>
    <scope>NUCLEOTIDE SEQUENCE [LARGE SCALE GENOMIC DNA]</scope>
    <source>
        <strain evidence="3 4">SGP1</strain>
    </source>
</reference>
<keyword evidence="4" id="KW-1185">Reference proteome</keyword>
<dbReference type="RefSeq" id="WP_015555872.1">
    <property type="nucleotide sequence ID" value="NC_021038.1"/>
</dbReference>
<dbReference type="Proteomes" id="UP000008957">
    <property type="component" value="Chromosome"/>
</dbReference>
<feature type="domain" description="DUF1659" evidence="2">
    <location>
        <begin position="3"/>
        <end position="72"/>
    </location>
</feature>
<sequence>MPVSSTLRRSTVALKLNAGKNPKTGSTMVKSCSLAGIRGGADPEAIVNVAELVAPVLAHPVTRVERTEVRTLERQ</sequence>
<proteinExistence type="predicted"/>
<evidence type="ECO:0000313" key="3">
    <source>
        <dbReference type="EMBL" id="CBL27725.1"/>
    </source>
</evidence>
<dbReference type="EMBL" id="FP929056">
    <property type="protein sequence ID" value="CBL27725.1"/>
    <property type="molecule type" value="Genomic_DNA"/>
</dbReference>
<feature type="region of interest" description="Disordered" evidence="1">
    <location>
        <begin position="1"/>
        <end position="25"/>
    </location>
</feature>
<accession>A0AB94IVF1</accession>
<organism evidence="3 4">
    <name type="scientific">Fretibacterium fastidiosum</name>
    <dbReference type="NCBI Taxonomy" id="651822"/>
    <lineage>
        <taxon>Bacteria</taxon>
        <taxon>Thermotogati</taxon>
        <taxon>Synergistota</taxon>
        <taxon>Synergistia</taxon>
        <taxon>Synergistales</taxon>
        <taxon>Aminobacteriaceae</taxon>
        <taxon>Fretibacterium</taxon>
    </lineage>
</organism>
<gene>
    <name evidence="3" type="ORF">SY1_01820</name>
</gene>
<reference evidence="4" key="1">
    <citation type="submission" date="2010-03" db="EMBL/GenBank/DDBJ databases">
        <title>The genome sequence of Synergistetes sp. SGP1.</title>
        <authorList>
            <consortium name="metaHIT consortium -- http://www.metahit.eu/"/>
            <person name="Pajon A."/>
            <person name="Turner K."/>
            <person name="Parkhill J."/>
            <person name="Wade W."/>
            <person name="Vartoukian S."/>
        </authorList>
    </citation>
    <scope>NUCLEOTIDE SEQUENCE [LARGE SCALE GENOMIC DNA]</scope>
    <source>
        <strain evidence="4">SGP1</strain>
    </source>
</reference>
<dbReference type="KEGG" id="sbr:SY1_01820"/>
<name>A0AB94IVF1_9BACT</name>
<protein>
    <recommendedName>
        <fullName evidence="2">DUF1659 domain-containing protein</fullName>
    </recommendedName>
</protein>
<dbReference type="InterPro" id="IPR012454">
    <property type="entry name" value="DUF1659"/>
</dbReference>
<evidence type="ECO:0000256" key="1">
    <source>
        <dbReference type="SAM" id="MobiDB-lite"/>
    </source>
</evidence>
<dbReference type="AlphaFoldDB" id="A0AB94IVF1"/>
<evidence type="ECO:0000259" key="2">
    <source>
        <dbReference type="Pfam" id="PF07872"/>
    </source>
</evidence>